<dbReference type="OrthoDB" id="5981855at2759"/>
<reference evidence="15 16" key="3">
    <citation type="submission" date="2016-03" db="EMBL/GenBank/DDBJ databases">
        <title>EvidentialGene: Evidence-directed Construction of Genes on Genomes.</title>
        <authorList>
            <person name="Gilbert D.G."/>
            <person name="Choi J.-H."/>
            <person name="Mockaitis K."/>
            <person name="Colbourne J."/>
            <person name="Pfrender M."/>
        </authorList>
    </citation>
    <scope>NUCLEOTIDE SEQUENCE [LARGE SCALE GENOMIC DNA]</scope>
    <source>
        <strain evidence="15 16">Xinb3</strain>
        <tissue evidence="15">Complete organism</tissue>
    </source>
</reference>
<reference evidence="14" key="1">
    <citation type="submission" date="2015-10" db="EMBL/GenBank/DDBJ databases">
        <title>Daphnia magna gene sets from two clonal populations assembled and annotated with EvidentialGene.</title>
        <authorList>
            <person name="Gilbert D."/>
            <person name="Podicheti R."/>
            <person name="Orsini L."/>
            <person name="Colbourne J."/>
            <person name="Pfrender M."/>
        </authorList>
    </citation>
    <scope>NUCLEOTIDE SEQUENCE</scope>
</reference>
<dbReference type="PANTHER" id="PTHR46925">
    <property type="entry name" value="G-PROTEIN COUPLED RECEPTOR TKR-1-RELATED"/>
    <property type="match status" value="1"/>
</dbReference>
<evidence type="ECO:0000256" key="8">
    <source>
        <dbReference type="ARBA" id="ARBA00023170"/>
    </source>
</evidence>
<feature type="transmembrane region" description="Helical" evidence="12">
    <location>
        <begin position="259"/>
        <end position="283"/>
    </location>
</feature>
<evidence type="ECO:0000313" key="16">
    <source>
        <dbReference type="Proteomes" id="UP000076858"/>
    </source>
</evidence>
<feature type="region of interest" description="Disordered" evidence="11">
    <location>
        <begin position="464"/>
        <end position="508"/>
    </location>
</feature>
<protein>
    <submittedName>
        <fullName evidence="14">Class a rhodopsin g-protein coupled receptor gprllk</fullName>
    </submittedName>
    <submittedName>
        <fullName evidence="15">Dopamine/Ecdysteroid receptor</fullName>
    </submittedName>
</protein>
<dbReference type="GO" id="GO:0004995">
    <property type="term" value="F:tachykinin receptor activity"/>
    <property type="evidence" value="ECO:0007669"/>
    <property type="project" value="InterPro"/>
</dbReference>
<dbReference type="InterPro" id="IPR001681">
    <property type="entry name" value="Neurokn_rcpt"/>
</dbReference>
<evidence type="ECO:0000256" key="10">
    <source>
        <dbReference type="RuleBase" id="RU000688"/>
    </source>
</evidence>
<dbReference type="PRINTS" id="PR01012">
    <property type="entry name" value="NRPEPTIDEYR"/>
</dbReference>
<keyword evidence="7 12" id="KW-0472">Membrane</keyword>
<dbReference type="EMBL" id="GDIP01237521">
    <property type="protein sequence ID" value="JAI85880.1"/>
    <property type="molecule type" value="Transcribed_RNA"/>
</dbReference>
<feature type="region of interest" description="Disordered" evidence="11">
    <location>
        <begin position="114"/>
        <end position="134"/>
    </location>
</feature>
<dbReference type="GO" id="GO:0004983">
    <property type="term" value="F:neuropeptide Y receptor activity"/>
    <property type="evidence" value="ECO:0007669"/>
    <property type="project" value="InterPro"/>
</dbReference>
<feature type="transmembrane region" description="Helical" evidence="12">
    <location>
        <begin position="149"/>
        <end position="172"/>
    </location>
</feature>
<accession>A0A0N7ZK52</accession>
<dbReference type="Pfam" id="PF00001">
    <property type="entry name" value="7tm_1"/>
    <property type="match status" value="1"/>
</dbReference>
<dbReference type="SMART" id="SM01381">
    <property type="entry name" value="7TM_GPCR_Srsx"/>
    <property type="match status" value="1"/>
</dbReference>
<dbReference type="PANTHER" id="PTHR46925:SF2">
    <property type="entry name" value="G-PROTEIN COUPLED RECEPTOR TKR-1-RELATED"/>
    <property type="match status" value="1"/>
</dbReference>
<evidence type="ECO:0000256" key="5">
    <source>
        <dbReference type="ARBA" id="ARBA00022989"/>
    </source>
</evidence>
<evidence type="ECO:0000313" key="14">
    <source>
        <dbReference type="EMBL" id="JAI85880.1"/>
    </source>
</evidence>
<dbReference type="GO" id="GO:0005886">
    <property type="term" value="C:plasma membrane"/>
    <property type="evidence" value="ECO:0007669"/>
    <property type="project" value="UniProtKB-SubCell"/>
</dbReference>
<dbReference type="CDD" id="cd15390">
    <property type="entry name" value="7tmA_TACR"/>
    <property type="match status" value="1"/>
</dbReference>
<feature type="transmembrane region" description="Helical" evidence="12">
    <location>
        <begin position="403"/>
        <end position="428"/>
    </location>
</feature>
<keyword evidence="9 10" id="KW-0807">Transducer</keyword>
<evidence type="ECO:0000256" key="12">
    <source>
        <dbReference type="SAM" id="Phobius"/>
    </source>
</evidence>
<evidence type="ECO:0000256" key="3">
    <source>
        <dbReference type="ARBA" id="ARBA00022475"/>
    </source>
</evidence>
<dbReference type="FunFam" id="1.20.1070.10:FF:000291">
    <property type="entry name" value="Predicted protein"/>
    <property type="match status" value="1"/>
</dbReference>
<feature type="compositionally biased region" description="Low complexity" evidence="11">
    <location>
        <begin position="491"/>
        <end position="506"/>
    </location>
</feature>
<feature type="transmembrane region" description="Helical" evidence="12">
    <location>
        <begin position="370"/>
        <end position="391"/>
    </location>
</feature>
<evidence type="ECO:0000313" key="15">
    <source>
        <dbReference type="EMBL" id="KZS15710.1"/>
    </source>
</evidence>
<keyword evidence="6 10" id="KW-0297">G-protein coupled receptor</keyword>
<name>A0A0N7ZK52_9CRUS</name>
<dbReference type="InterPro" id="IPR000611">
    <property type="entry name" value="NPY_rcpt"/>
</dbReference>
<comment type="similarity">
    <text evidence="2 10">Belongs to the G-protein coupled receptor 1 family.</text>
</comment>
<dbReference type="Proteomes" id="UP000076858">
    <property type="component" value="Unassembled WGS sequence"/>
</dbReference>
<dbReference type="PROSITE" id="PS50262">
    <property type="entry name" value="G_PROTEIN_RECEP_F1_2"/>
    <property type="match status" value="1"/>
</dbReference>
<dbReference type="PROSITE" id="PS00237">
    <property type="entry name" value="G_PROTEIN_RECEP_F1_1"/>
    <property type="match status" value="1"/>
</dbReference>
<dbReference type="EMBL" id="LRGB01000868">
    <property type="protein sequence ID" value="KZS15710.1"/>
    <property type="molecule type" value="Genomic_DNA"/>
</dbReference>
<evidence type="ECO:0000259" key="13">
    <source>
        <dbReference type="PROSITE" id="PS50262"/>
    </source>
</evidence>
<evidence type="ECO:0000256" key="4">
    <source>
        <dbReference type="ARBA" id="ARBA00022692"/>
    </source>
</evidence>
<evidence type="ECO:0000256" key="2">
    <source>
        <dbReference type="ARBA" id="ARBA00010663"/>
    </source>
</evidence>
<evidence type="ECO:0000256" key="11">
    <source>
        <dbReference type="SAM" id="MobiDB-lite"/>
    </source>
</evidence>
<evidence type="ECO:0000256" key="1">
    <source>
        <dbReference type="ARBA" id="ARBA00004651"/>
    </source>
</evidence>
<gene>
    <name evidence="15" type="ORF">APZ42_018929</name>
</gene>
<dbReference type="AlphaFoldDB" id="A0A0N7ZK52"/>
<dbReference type="InterPro" id="IPR017452">
    <property type="entry name" value="GPCR_Rhodpsn_7TM"/>
</dbReference>
<sequence length="617" mass="69821">MNSMIDGSLQRVDDDWLRPRDFLFYLLRDSTVNNAHNHGEVGNIANVTQSLLGFLQSDVLLLTGLASSQHGSDTSVFGGLDNVTAAWDGDYDRPYYAQSSNVVDSRTMNVSSSYSENDYDSVGTTDSNNDVSENHSSPYLLPWPQRTSWIAIFTLMLFVAIVGNTLVAWIVLAHRRMKTVTNYFLVNLSLADLTMSLFNCIFNFTFMLNSHWPFGGFYCSVNNFIANVTVAASVFTLVAISFDRYIAIVHPLRPRMSKCIARIAITLIWLASCILAVPCLLYSQTISHKYSNGEVRIVCIVVWPDGLPSVSQQDFIYNIIFMVLTYLIPVSVMGVCYSRMSYILWRSQTIGELNQRQAESIQSKRKVVRMFMVIVVLFAVCWLPYHGYFVYQFIDDQVISYKYVQHIFLAFYWLAMSNAMINPLVYYYMNARFRQYFKTVLCHFLCCGRRLSTMTELAGAAAHLGQPGRRSSPDRSLPPGRSYALGPNVGRSAHTSRTSSAASSPILRHRNNHRHRIIRFNTRRLIIFHQRITSQNLHQQHSSEIPLVHRDNLLLAGNNQRHRQLSSSPTSLLPSSNLANPEAQIANKGATTVTCIDQDLLSDSSQTKNTSVMNSYL</sequence>
<feature type="transmembrane region" description="Helical" evidence="12">
    <location>
        <begin position="315"/>
        <end position="337"/>
    </location>
</feature>
<evidence type="ECO:0000256" key="9">
    <source>
        <dbReference type="ARBA" id="ARBA00023224"/>
    </source>
</evidence>
<keyword evidence="4 10" id="KW-0812">Transmembrane</keyword>
<keyword evidence="8 10" id="KW-0675">Receptor</keyword>
<keyword evidence="5 12" id="KW-1133">Transmembrane helix</keyword>
<proteinExistence type="inferred from homology"/>
<dbReference type="STRING" id="35525.A0A0N7ZK52"/>
<dbReference type="Gene3D" id="1.20.1070.10">
    <property type="entry name" value="Rhodopsin 7-helix transmembrane proteins"/>
    <property type="match status" value="1"/>
</dbReference>
<dbReference type="PRINTS" id="PR00237">
    <property type="entry name" value="GPCRRHODOPSN"/>
</dbReference>
<dbReference type="InterPro" id="IPR000276">
    <property type="entry name" value="GPCR_Rhodpsn"/>
</dbReference>
<evidence type="ECO:0000256" key="6">
    <source>
        <dbReference type="ARBA" id="ARBA00023040"/>
    </source>
</evidence>
<feature type="transmembrane region" description="Helical" evidence="12">
    <location>
        <begin position="224"/>
        <end position="247"/>
    </location>
</feature>
<keyword evidence="3" id="KW-1003">Cell membrane</keyword>
<dbReference type="SUPFAM" id="SSF81321">
    <property type="entry name" value="Family A G protein-coupled receptor-like"/>
    <property type="match status" value="1"/>
</dbReference>
<reference evidence="14" key="2">
    <citation type="submission" date="2015-10" db="EMBL/GenBank/DDBJ databases">
        <authorList>
            <person name="Gilbert D.G."/>
        </authorList>
    </citation>
    <scope>NUCLEOTIDE SEQUENCE</scope>
</reference>
<organism evidence="14">
    <name type="scientific">Daphnia magna</name>
    <dbReference type="NCBI Taxonomy" id="35525"/>
    <lineage>
        <taxon>Eukaryota</taxon>
        <taxon>Metazoa</taxon>
        <taxon>Ecdysozoa</taxon>
        <taxon>Arthropoda</taxon>
        <taxon>Crustacea</taxon>
        <taxon>Branchiopoda</taxon>
        <taxon>Diplostraca</taxon>
        <taxon>Cladocera</taxon>
        <taxon>Anomopoda</taxon>
        <taxon>Daphniidae</taxon>
        <taxon>Daphnia</taxon>
    </lineage>
</organism>
<evidence type="ECO:0000256" key="7">
    <source>
        <dbReference type="ARBA" id="ARBA00023136"/>
    </source>
</evidence>
<keyword evidence="16" id="KW-1185">Reference proteome</keyword>
<feature type="transmembrane region" description="Helical" evidence="12">
    <location>
        <begin position="184"/>
        <end position="204"/>
    </location>
</feature>
<comment type="subcellular location">
    <subcellularLocation>
        <location evidence="1">Cell membrane</location>
        <topology evidence="1">Multi-pass membrane protein</topology>
    </subcellularLocation>
</comment>
<feature type="domain" description="G-protein coupled receptors family 1 profile" evidence="13">
    <location>
        <begin position="163"/>
        <end position="426"/>
    </location>
</feature>